<organism evidence="2 3">
    <name type="scientific">Vitreoscilla stercoraria</name>
    <dbReference type="NCBI Taxonomy" id="61"/>
    <lineage>
        <taxon>Bacteria</taxon>
        <taxon>Pseudomonadati</taxon>
        <taxon>Pseudomonadota</taxon>
        <taxon>Betaproteobacteria</taxon>
        <taxon>Neisseriales</taxon>
        <taxon>Neisseriaceae</taxon>
        <taxon>Vitreoscilla</taxon>
    </lineage>
</organism>
<reference evidence="2" key="2">
    <citation type="journal article" date="2022" name="Res Sq">
        <title>Evolution of multicellular longitudinally dividing oral cavity symbionts (Neisseriaceae).</title>
        <authorList>
            <person name="Nyongesa S."/>
            <person name="Weber P."/>
            <person name="Bernet E."/>
            <person name="Pullido F."/>
            <person name="Nieckarz M."/>
            <person name="Delaby M."/>
            <person name="Nieves C."/>
            <person name="Viehboeck T."/>
            <person name="Krause N."/>
            <person name="Rivera-Millot A."/>
            <person name="Nakamura A."/>
            <person name="Vischer N."/>
            <person name="VanNieuwenhze M."/>
            <person name="Brun Y."/>
            <person name="Cava F."/>
            <person name="Bulgheresi S."/>
            <person name="Veyrier F."/>
        </authorList>
    </citation>
    <scope>NUCLEOTIDE SEQUENCE</scope>
    <source>
        <strain evidence="2">SAG 1488-6</strain>
    </source>
</reference>
<feature type="chain" id="PRO_5046288713" description="WG repeat-containing protein" evidence="1">
    <location>
        <begin position="19"/>
        <end position="183"/>
    </location>
</feature>
<accession>A0ABY4ED04</accession>
<keyword evidence="1" id="KW-0732">Signal</keyword>
<name>A0ABY4ED04_VITST</name>
<dbReference type="RefSeq" id="WP_019959154.1">
    <property type="nucleotide sequence ID" value="NZ_CP091512.1"/>
</dbReference>
<proteinExistence type="predicted"/>
<keyword evidence="3" id="KW-1185">Reference proteome</keyword>
<dbReference type="Proteomes" id="UP000832034">
    <property type="component" value="Chromosome"/>
</dbReference>
<evidence type="ECO:0000313" key="2">
    <source>
        <dbReference type="EMBL" id="UOO92523.1"/>
    </source>
</evidence>
<gene>
    <name evidence="2" type="ORF">LVJ81_00245</name>
</gene>
<evidence type="ECO:0000256" key="1">
    <source>
        <dbReference type="SAM" id="SignalP"/>
    </source>
</evidence>
<evidence type="ECO:0000313" key="3">
    <source>
        <dbReference type="Proteomes" id="UP000832034"/>
    </source>
</evidence>
<sequence>MNKWAAVLAICCVSSAWADGLYIHQQASDAEQCYLTNQQGQRLFEGHYQTDCYAIRPHLDMNEAQKYSQNHAVLNMFEFRGQQKVAINAQGRVVYHLYWYDNGPDYVEDGLVRIRNAQGLIGYADAQTGQIVIAPQYFCAQPFENGKALVGVTGRLEQEDGWDGEICVPEPALIIDKTGRLVR</sequence>
<dbReference type="EMBL" id="CP091512">
    <property type="protein sequence ID" value="UOO92523.1"/>
    <property type="molecule type" value="Genomic_DNA"/>
</dbReference>
<protein>
    <recommendedName>
        <fullName evidence="4">WG repeat-containing protein</fullName>
    </recommendedName>
</protein>
<feature type="signal peptide" evidence="1">
    <location>
        <begin position="1"/>
        <end position="18"/>
    </location>
</feature>
<evidence type="ECO:0008006" key="4">
    <source>
        <dbReference type="Google" id="ProtNLM"/>
    </source>
</evidence>
<reference evidence="2" key="1">
    <citation type="submission" date="2021-12" db="EMBL/GenBank/DDBJ databases">
        <authorList>
            <person name="Veyrier F.J."/>
        </authorList>
    </citation>
    <scope>NUCLEOTIDE SEQUENCE</scope>
    <source>
        <strain evidence="2">SAG 1488-6</strain>
    </source>
</reference>